<evidence type="ECO:0000259" key="3">
    <source>
        <dbReference type="Pfam" id="PF24573"/>
    </source>
</evidence>
<reference evidence="6" key="3">
    <citation type="submission" date="2015-06" db="UniProtKB">
        <authorList>
            <consortium name="EnsemblMetazoa"/>
        </authorList>
    </citation>
    <scope>IDENTIFICATION</scope>
</reference>
<feature type="domain" description="Dynein axonemal assembly factor 5 TPR repeats" evidence="4">
    <location>
        <begin position="19"/>
        <end position="304"/>
    </location>
</feature>
<dbReference type="Pfam" id="PF25757">
    <property type="entry name" value="TPR_DNAAF5"/>
    <property type="match status" value="1"/>
</dbReference>
<feature type="domain" description="Dynein axonemal assembly factor 5 HEAT-repeat" evidence="3">
    <location>
        <begin position="313"/>
        <end position="505"/>
    </location>
</feature>
<feature type="domain" description="Stalled ribosome sensor GCN1-like HEAT repeats region" evidence="2">
    <location>
        <begin position="650"/>
        <end position="813"/>
    </location>
</feature>
<dbReference type="EnsemblMetazoa" id="CapteT167239">
    <property type="protein sequence ID" value="CapteP167239"/>
    <property type="gene ID" value="CapteG167239"/>
</dbReference>
<dbReference type="InterPro" id="IPR057546">
    <property type="entry name" value="HEAT_GCN1"/>
</dbReference>
<evidence type="ECO:0000259" key="4">
    <source>
        <dbReference type="Pfam" id="PF25757"/>
    </source>
</evidence>
<evidence type="ECO:0000313" key="5">
    <source>
        <dbReference type="EMBL" id="ELU05823.1"/>
    </source>
</evidence>
<dbReference type="Proteomes" id="UP000014760">
    <property type="component" value="Unassembled WGS sequence"/>
</dbReference>
<accession>R7UI93</accession>
<dbReference type="HOGENOM" id="CLU_010823_1_0_1"/>
<dbReference type="InterPro" id="IPR052623">
    <property type="entry name" value="DAAF5"/>
</dbReference>
<dbReference type="OMA" id="AFQGPWA"/>
<reference evidence="5 7" key="2">
    <citation type="journal article" date="2013" name="Nature">
        <title>Insights into bilaterian evolution from three spiralian genomes.</title>
        <authorList>
            <person name="Simakov O."/>
            <person name="Marletaz F."/>
            <person name="Cho S.J."/>
            <person name="Edsinger-Gonzales E."/>
            <person name="Havlak P."/>
            <person name="Hellsten U."/>
            <person name="Kuo D.H."/>
            <person name="Larsson T."/>
            <person name="Lv J."/>
            <person name="Arendt D."/>
            <person name="Savage R."/>
            <person name="Osoegawa K."/>
            <person name="de Jong P."/>
            <person name="Grimwood J."/>
            <person name="Chapman J.A."/>
            <person name="Shapiro H."/>
            <person name="Aerts A."/>
            <person name="Otillar R.P."/>
            <person name="Terry A.Y."/>
            <person name="Boore J.L."/>
            <person name="Grigoriev I.V."/>
            <person name="Lindberg D.R."/>
            <person name="Seaver E.C."/>
            <person name="Weisblat D.A."/>
            <person name="Putnam N.H."/>
            <person name="Rokhsar D.S."/>
        </authorList>
    </citation>
    <scope>NUCLEOTIDE SEQUENCE</scope>
    <source>
        <strain evidence="5 7">I ESC-2004</strain>
    </source>
</reference>
<dbReference type="PANTHER" id="PTHR16216">
    <property type="entry name" value="DYNEIN ASSEMBLY FACTOR 5, AXONEMAL"/>
    <property type="match status" value="1"/>
</dbReference>
<dbReference type="InterPro" id="IPR011989">
    <property type="entry name" value="ARM-like"/>
</dbReference>
<organism evidence="5">
    <name type="scientific">Capitella teleta</name>
    <name type="common">Polychaete worm</name>
    <dbReference type="NCBI Taxonomy" id="283909"/>
    <lineage>
        <taxon>Eukaryota</taxon>
        <taxon>Metazoa</taxon>
        <taxon>Spiralia</taxon>
        <taxon>Lophotrochozoa</taxon>
        <taxon>Annelida</taxon>
        <taxon>Polychaeta</taxon>
        <taxon>Sedentaria</taxon>
        <taxon>Scolecida</taxon>
        <taxon>Capitellidae</taxon>
        <taxon>Capitella</taxon>
    </lineage>
</organism>
<dbReference type="GO" id="GO:0003341">
    <property type="term" value="P:cilium movement"/>
    <property type="evidence" value="ECO:0007669"/>
    <property type="project" value="TreeGrafter"/>
</dbReference>
<dbReference type="EMBL" id="KB301197">
    <property type="protein sequence ID" value="ELU05823.1"/>
    <property type="molecule type" value="Genomic_DNA"/>
</dbReference>
<dbReference type="InterPro" id="IPR057978">
    <property type="entry name" value="TPR_DAAF5"/>
</dbReference>
<dbReference type="AlphaFoldDB" id="R7UI93"/>
<keyword evidence="1" id="KW-0677">Repeat</keyword>
<evidence type="ECO:0000313" key="6">
    <source>
        <dbReference type="EnsemblMetazoa" id="CapteP167239"/>
    </source>
</evidence>
<dbReference type="FunFam" id="1.25.10.10:FF:000746">
    <property type="entry name" value="Dynein assembly factor 5, axonemal"/>
    <property type="match status" value="1"/>
</dbReference>
<dbReference type="PANTHER" id="PTHR16216:SF2">
    <property type="entry name" value="DYNEIN AXONEMAL ASSEMBLY FACTOR 5"/>
    <property type="match status" value="1"/>
</dbReference>
<dbReference type="GO" id="GO:0036158">
    <property type="term" value="P:outer dynein arm assembly"/>
    <property type="evidence" value="ECO:0007669"/>
    <property type="project" value="TreeGrafter"/>
</dbReference>
<evidence type="ECO:0008006" key="8">
    <source>
        <dbReference type="Google" id="ProtNLM"/>
    </source>
</evidence>
<dbReference type="Pfam" id="PF24573">
    <property type="entry name" value="HEAT_DAAF5"/>
    <property type="match status" value="1"/>
</dbReference>
<dbReference type="OrthoDB" id="413572at2759"/>
<dbReference type="Pfam" id="PF23271">
    <property type="entry name" value="HEAT_GCN1"/>
    <property type="match status" value="1"/>
</dbReference>
<dbReference type="GO" id="GO:0005737">
    <property type="term" value="C:cytoplasm"/>
    <property type="evidence" value="ECO:0007669"/>
    <property type="project" value="TreeGrafter"/>
</dbReference>
<proteinExistence type="predicted"/>
<sequence>MPSADHEIISPNLPRHLNCLGDENRNTRKRALEAIRKETVSRSPALSTEDLGNVFQSIGGPLLKLFSDPVEKCRELSIDIIGKFLEKVPSPSSYLHVVVPVVTQRLGQQDIVEPSEELRLELIVLLTHLVELSGRDIHPYLDDLIKILQRSIVDPYPEVKKQSCKCASIVAKAIPDYFHMQSESLIKPLLTSISHQHSKVRVETILAIGNVIQYGNGKSVDDVVSHLAQRLFDQNPQVRLSVTRVIGGWLLNLMDRYSFFHKLIPLLLTSITDELPDICSEAEALWHDVGLKYEGENEDDLKDQQDFIKGDPDHYPPGVERPNLGCRTLMYRNFSKIMSGLTKDITDWVVGTRVKSAQLMYTMLLNEEENTTQHLEKVLGGMYRASMDEEPVVREYVAKSAELVGFFVPPEVWVKMVLDHVKASQSPSSVLILSAIIRGSHRTSLKPHLEALCSVLADHNLCQIADAPLQTHLLSSVESLLRICGEDCSAVSLKLFSVLISICALHRQDSLLTQAHELLNTLASQQNLSGTEQLFEMHTHQMLSSMKEHYMQWAQHSTDRLIFDTLIMSSGPVVGRLLDDVLPIMAANLNPDKDPEVRLKFFSLLSRLLLNAPKTLNSENRFANYGLMVVRDMILPNCVWKAGRTAAAIRTTALSCLWALLQSQVLQADQQLMEVLDDLCKQLRSNLDDDKADTRLLSCRVLSHLLTALSTRLDQHFLHNLYPDLLKRLDDSSDNIRRAMCATLMDYFDCFESGFNVNLYRAHLEEMYKGLMVHLDDPDSSIQDAVLDVLKKASHIEPSHLMQEIDSVRHKHRSTKYCDDLAAYIQSTNQ</sequence>
<gene>
    <name evidence="5" type="ORF">CAPTEDRAFT_167239</name>
</gene>
<dbReference type="STRING" id="283909.R7UI93"/>
<dbReference type="GO" id="GO:0045505">
    <property type="term" value="F:dynein intermediate chain binding"/>
    <property type="evidence" value="ECO:0007669"/>
    <property type="project" value="TreeGrafter"/>
</dbReference>
<reference evidence="7" key="1">
    <citation type="submission" date="2012-12" db="EMBL/GenBank/DDBJ databases">
        <authorList>
            <person name="Hellsten U."/>
            <person name="Grimwood J."/>
            <person name="Chapman J.A."/>
            <person name="Shapiro H."/>
            <person name="Aerts A."/>
            <person name="Otillar R.P."/>
            <person name="Terry A.Y."/>
            <person name="Boore J.L."/>
            <person name="Simakov O."/>
            <person name="Marletaz F."/>
            <person name="Cho S.-J."/>
            <person name="Edsinger-Gonzales E."/>
            <person name="Havlak P."/>
            <person name="Kuo D.-H."/>
            <person name="Larsson T."/>
            <person name="Lv J."/>
            <person name="Arendt D."/>
            <person name="Savage R."/>
            <person name="Osoegawa K."/>
            <person name="de Jong P."/>
            <person name="Lindberg D.R."/>
            <person name="Seaver E.C."/>
            <person name="Weisblat D.A."/>
            <person name="Putnam N.H."/>
            <person name="Grigoriev I.V."/>
            <person name="Rokhsar D.S."/>
        </authorList>
    </citation>
    <scope>NUCLEOTIDE SEQUENCE</scope>
    <source>
        <strain evidence="7">I ESC-2004</strain>
    </source>
</reference>
<dbReference type="FunCoup" id="R7UI93">
    <property type="interactions" value="595"/>
</dbReference>
<name>R7UI93_CAPTE</name>
<dbReference type="GO" id="GO:0036159">
    <property type="term" value="P:inner dynein arm assembly"/>
    <property type="evidence" value="ECO:0007669"/>
    <property type="project" value="TreeGrafter"/>
</dbReference>
<dbReference type="SUPFAM" id="SSF48371">
    <property type="entry name" value="ARM repeat"/>
    <property type="match status" value="1"/>
</dbReference>
<keyword evidence="7" id="KW-1185">Reference proteome</keyword>
<dbReference type="InterPro" id="IPR016024">
    <property type="entry name" value="ARM-type_fold"/>
</dbReference>
<evidence type="ECO:0000256" key="1">
    <source>
        <dbReference type="ARBA" id="ARBA00022737"/>
    </source>
</evidence>
<evidence type="ECO:0000313" key="7">
    <source>
        <dbReference type="Proteomes" id="UP000014760"/>
    </source>
</evidence>
<dbReference type="InterPro" id="IPR056497">
    <property type="entry name" value="HEAT_DAAF5"/>
</dbReference>
<dbReference type="EMBL" id="AMQN01007697">
    <property type="status" value="NOT_ANNOTATED_CDS"/>
    <property type="molecule type" value="Genomic_DNA"/>
</dbReference>
<protein>
    <recommendedName>
        <fullName evidence="8">TOG domain-containing protein</fullName>
    </recommendedName>
</protein>
<dbReference type="Gene3D" id="1.25.10.10">
    <property type="entry name" value="Leucine-rich Repeat Variant"/>
    <property type="match status" value="4"/>
</dbReference>
<evidence type="ECO:0000259" key="2">
    <source>
        <dbReference type="Pfam" id="PF23271"/>
    </source>
</evidence>